<evidence type="ECO:0000313" key="4">
    <source>
        <dbReference type="Proteomes" id="UP000219689"/>
    </source>
</evidence>
<dbReference type="Pfam" id="PF26472">
    <property type="entry name" value="DUF8147"/>
    <property type="match status" value="1"/>
</dbReference>
<feature type="transmembrane region" description="Helical" evidence="1">
    <location>
        <begin position="79"/>
        <end position="101"/>
    </location>
</feature>
<proteinExistence type="predicted"/>
<feature type="transmembrane region" description="Helical" evidence="1">
    <location>
        <begin position="107"/>
        <end position="130"/>
    </location>
</feature>
<feature type="domain" description="DUF8147" evidence="2">
    <location>
        <begin position="4"/>
        <end position="114"/>
    </location>
</feature>
<reference evidence="3 4" key="1">
    <citation type="submission" date="2017-09" db="EMBL/GenBank/DDBJ databases">
        <title>Genome sequences of Natrinema ejinorence JCM 13890T.</title>
        <authorList>
            <person name="Roh S.W."/>
            <person name="Kim Y.B."/>
            <person name="Kim J.Y."/>
        </authorList>
    </citation>
    <scope>NUCLEOTIDE SEQUENCE [LARGE SCALE GENOMIC DNA]</scope>
    <source>
        <strain evidence="3 4">JCM 13890</strain>
    </source>
</reference>
<keyword evidence="4" id="KW-1185">Reference proteome</keyword>
<evidence type="ECO:0000256" key="1">
    <source>
        <dbReference type="SAM" id="Phobius"/>
    </source>
</evidence>
<keyword evidence="1" id="KW-1133">Transmembrane helix</keyword>
<comment type="caution">
    <text evidence="3">The sequence shown here is derived from an EMBL/GenBank/DDBJ whole genome shotgun (WGS) entry which is preliminary data.</text>
</comment>
<dbReference type="Proteomes" id="UP000219689">
    <property type="component" value="Unassembled WGS sequence"/>
</dbReference>
<dbReference type="InterPro" id="IPR058460">
    <property type="entry name" value="DUF8147"/>
</dbReference>
<evidence type="ECO:0000313" key="3">
    <source>
        <dbReference type="EMBL" id="PCR88970.1"/>
    </source>
</evidence>
<evidence type="ECO:0000259" key="2">
    <source>
        <dbReference type="Pfam" id="PF26472"/>
    </source>
</evidence>
<feature type="transmembrane region" description="Helical" evidence="1">
    <location>
        <begin position="7"/>
        <end position="25"/>
    </location>
</feature>
<dbReference type="AlphaFoldDB" id="A0A2A5QQ53"/>
<keyword evidence="1" id="KW-0812">Transmembrane</keyword>
<name>A0A2A5QQ53_9EURY</name>
<dbReference type="EMBL" id="NXNI01000002">
    <property type="protein sequence ID" value="PCR88970.1"/>
    <property type="molecule type" value="Genomic_DNA"/>
</dbReference>
<accession>A0A2A5QQ53</accession>
<dbReference type="RefSeq" id="WP_097381987.1">
    <property type="nucleotide sequence ID" value="NZ_NXNI01000002.1"/>
</dbReference>
<feature type="transmembrane region" description="Helical" evidence="1">
    <location>
        <begin position="37"/>
        <end position="59"/>
    </location>
</feature>
<keyword evidence="1" id="KW-0472">Membrane</keyword>
<dbReference type="OrthoDB" id="187519at2157"/>
<gene>
    <name evidence="3" type="ORF">CP557_21095</name>
</gene>
<sequence>MNTVLKIVGSVFVGVLGFLVVGIGVTEALAPSVWPSAMLGLPAGLVAGIALSPLTYLGLTYREERTATGRPSERTARRFWATVAAIGGFVGGGGLAMAVLWTQAVGLATAMLVGGLPVGIVTGALAAYLVSRRDWTGRVSPGSPPTNSS</sequence>
<protein>
    <recommendedName>
        <fullName evidence="2">DUF8147 domain-containing protein</fullName>
    </recommendedName>
</protein>
<organism evidence="3 4">
    <name type="scientific">Natrinema ejinorense</name>
    <dbReference type="NCBI Taxonomy" id="373386"/>
    <lineage>
        <taxon>Archaea</taxon>
        <taxon>Methanobacteriati</taxon>
        <taxon>Methanobacteriota</taxon>
        <taxon>Stenosarchaea group</taxon>
        <taxon>Halobacteria</taxon>
        <taxon>Halobacteriales</taxon>
        <taxon>Natrialbaceae</taxon>
        <taxon>Natrinema</taxon>
    </lineage>
</organism>